<evidence type="ECO:0000256" key="2">
    <source>
        <dbReference type="SAM" id="Phobius"/>
    </source>
</evidence>
<dbReference type="PANTHER" id="PTHR40465">
    <property type="entry name" value="CHROMOSOME 1, WHOLE GENOME SHOTGUN SEQUENCE"/>
    <property type="match status" value="1"/>
</dbReference>
<keyword evidence="2" id="KW-0472">Membrane</keyword>
<keyword evidence="2" id="KW-0812">Transmembrane</keyword>
<evidence type="ECO:0000256" key="1">
    <source>
        <dbReference type="SAM" id="MobiDB-lite"/>
    </source>
</evidence>
<dbReference type="PROSITE" id="PS51257">
    <property type="entry name" value="PROKAR_LIPOPROTEIN"/>
    <property type="match status" value="1"/>
</dbReference>
<keyword evidence="2" id="KW-1133">Transmembrane helix</keyword>
<evidence type="ECO:0000259" key="3">
    <source>
        <dbReference type="Pfam" id="PF20152"/>
    </source>
</evidence>
<dbReference type="Pfam" id="PF20152">
    <property type="entry name" value="DUF6534"/>
    <property type="match status" value="1"/>
</dbReference>
<feature type="transmembrane region" description="Helical" evidence="2">
    <location>
        <begin position="198"/>
        <end position="219"/>
    </location>
</feature>
<dbReference type="EMBL" id="LNZH02000136">
    <property type="protein sequence ID" value="OCB90297.1"/>
    <property type="molecule type" value="Genomic_DNA"/>
</dbReference>
<feature type="transmembrane region" description="Helical" evidence="2">
    <location>
        <begin position="97"/>
        <end position="117"/>
    </location>
</feature>
<evidence type="ECO:0000313" key="5">
    <source>
        <dbReference type="Proteomes" id="UP000757232"/>
    </source>
</evidence>
<feature type="compositionally biased region" description="Polar residues" evidence="1">
    <location>
        <begin position="276"/>
        <end position="288"/>
    </location>
</feature>
<feature type="transmembrane region" description="Helical" evidence="2">
    <location>
        <begin position="17"/>
        <end position="38"/>
    </location>
</feature>
<dbReference type="Proteomes" id="UP000757232">
    <property type="component" value="Unassembled WGS sequence"/>
</dbReference>
<keyword evidence="5" id="KW-1185">Reference proteome</keyword>
<dbReference type="InterPro" id="IPR045339">
    <property type="entry name" value="DUF6534"/>
</dbReference>
<feature type="transmembrane region" description="Helical" evidence="2">
    <location>
        <begin position="124"/>
        <end position="145"/>
    </location>
</feature>
<feature type="region of interest" description="Disordered" evidence="1">
    <location>
        <begin position="276"/>
        <end position="297"/>
    </location>
</feature>
<comment type="caution">
    <text evidence="4">The sequence shown here is derived from an EMBL/GenBank/DDBJ whole genome shotgun (WGS) entry which is preliminary data.</text>
</comment>
<feature type="transmembrane region" description="Helical" evidence="2">
    <location>
        <begin position="231"/>
        <end position="254"/>
    </location>
</feature>
<feature type="transmembrane region" description="Helical" evidence="2">
    <location>
        <begin position="50"/>
        <end position="77"/>
    </location>
</feature>
<dbReference type="OrthoDB" id="3268207at2759"/>
<reference evidence="4" key="1">
    <citation type="submission" date="2016-06" db="EMBL/GenBank/DDBJ databases">
        <title>Draft Genome sequence of the fungus Inonotus baumii.</title>
        <authorList>
            <person name="Zhu H."/>
            <person name="Lin W."/>
        </authorList>
    </citation>
    <scope>NUCLEOTIDE SEQUENCE</scope>
    <source>
        <strain evidence="4">821</strain>
    </source>
</reference>
<feature type="domain" description="DUF6534" evidence="3">
    <location>
        <begin position="171"/>
        <end position="257"/>
    </location>
</feature>
<feature type="transmembrane region" description="Helical" evidence="2">
    <location>
        <begin position="165"/>
        <end position="186"/>
    </location>
</feature>
<organism evidence="4 5">
    <name type="scientific">Sanghuangporus baumii</name>
    <name type="common">Phellinus baumii</name>
    <dbReference type="NCBI Taxonomy" id="108892"/>
    <lineage>
        <taxon>Eukaryota</taxon>
        <taxon>Fungi</taxon>
        <taxon>Dikarya</taxon>
        <taxon>Basidiomycota</taxon>
        <taxon>Agaricomycotina</taxon>
        <taxon>Agaricomycetes</taxon>
        <taxon>Hymenochaetales</taxon>
        <taxon>Hymenochaetaceae</taxon>
        <taxon>Sanghuangporus</taxon>
    </lineage>
</organism>
<gene>
    <name evidence="4" type="ORF">A7U60_g2471</name>
</gene>
<dbReference type="AlphaFoldDB" id="A0A9Q5I238"/>
<protein>
    <recommendedName>
        <fullName evidence="3">DUF6534 domain-containing protein</fullName>
    </recommendedName>
</protein>
<accession>A0A9Q5I238</accession>
<proteinExistence type="predicted"/>
<sequence length="323" mass="36426">MAVPRAQLELDSTFGCLYLSVVFSMGLWGAGCVQMYFYYEIYSETDKWQLKLYIFLAWALDTAHEALLIQSLYIYLVKEYGNVLFLAHPQRTLIDESPFAGVVAFMVQLVFIVRVWYLSNKNHLLTGFLVTIVLAQLGTSLSYFGQVYHFTNAAQLLGVLNTERALHALIVVADMLIAVVLIYLLWNRRSGIRKTDSIIKRLIIYTISTGLVASLWGLIGLVGNQVLPSSFIYLLIDLVMPKLYFNCMLASLNARSSIRENLMRDGGAMSIRLENLPSNSVDRPSGSDSRARKSASPRDIECKIDIVVQNDYQGRQVLEEHSS</sequence>
<evidence type="ECO:0000313" key="4">
    <source>
        <dbReference type="EMBL" id="OCB90297.1"/>
    </source>
</evidence>
<dbReference type="PANTHER" id="PTHR40465:SF1">
    <property type="entry name" value="DUF6534 DOMAIN-CONTAINING PROTEIN"/>
    <property type="match status" value="1"/>
</dbReference>
<name>A0A9Q5I238_SANBA</name>